<evidence type="ECO:0000313" key="1">
    <source>
        <dbReference type="EMBL" id="GFP26325.1"/>
    </source>
</evidence>
<evidence type="ECO:0008006" key="3">
    <source>
        <dbReference type="Google" id="ProtNLM"/>
    </source>
</evidence>
<dbReference type="AlphaFoldDB" id="A0A6V8P1D9"/>
<proteinExistence type="predicted"/>
<name>A0A6V8P1D9_9ACTN</name>
<comment type="caution">
    <text evidence="1">The sequence shown here is derived from an EMBL/GenBank/DDBJ whole genome shotgun (WGS) entry which is preliminary data.</text>
</comment>
<evidence type="ECO:0000313" key="2">
    <source>
        <dbReference type="Proteomes" id="UP000543224"/>
    </source>
</evidence>
<sequence length="77" mass="8661">MSIKEQVTQELDSLSEAELKEIAEYVTFLKFRARVKATQALAETQLAALYAEFADEDRKLAEEGMSDYAKGLIKEDA</sequence>
<organism evidence="1 2">
    <name type="scientific">Candidatus Hakubella thermalkaliphila</name>
    <dbReference type="NCBI Taxonomy" id="2754717"/>
    <lineage>
        <taxon>Bacteria</taxon>
        <taxon>Bacillati</taxon>
        <taxon>Actinomycetota</taxon>
        <taxon>Actinomycetota incertae sedis</taxon>
        <taxon>Candidatus Hakubellales</taxon>
        <taxon>Candidatus Hakubellaceae</taxon>
        <taxon>Candidatus Hakubella</taxon>
    </lineage>
</organism>
<dbReference type="Proteomes" id="UP000543224">
    <property type="component" value="Unassembled WGS sequence"/>
</dbReference>
<gene>
    <name evidence="1" type="ORF">HKBW3S25_01816</name>
</gene>
<protein>
    <recommendedName>
        <fullName evidence="3">DUF2281 domain-containing protein</fullName>
    </recommendedName>
</protein>
<reference evidence="1 2" key="1">
    <citation type="journal article" date="2020" name="Front. Microbiol.">
        <title>Single-cell genomics of novel Actinobacteria with the Wood-Ljungdahl pathway discovered in a serpentinizing system.</title>
        <authorList>
            <person name="Merino N."/>
            <person name="Kawai M."/>
            <person name="Boyd E.S."/>
            <person name="Colman D.R."/>
            <person name="McGlynn S.E."/>
            <person name="Nealson K.H."/>
            <person name="Kurokawa K."/>
            <person name="Hongoh Y."/>
        </authorList>
    </citation>
    <scope>NUCLEOTIDE SEQUENCE [LARGE SCALE GENOMIC DNA]</scope>
    <source>
        <strain evidence="1 2">S25</strain>
    </source>
</reference>
<dbReference type="EMBL" id="BLRX01000522">
    <property type="protein sequence ID" value="GFP26325.1"/>
    <property type="molecule type" value="Genomic_DNA"/>
</dbReference>
<accession>A0A6V8P1D9</accession>